<evidence type="ECO:0000313" key="2">
    <source>
        <dbReference type="EMBL" id="CCG27857.1"/>
    </source>
</evidence>
<dbReference type="GeneID" id="40526273"/>
<name>J7Q7K2_9VIRU</name>
<gene>
    <name evidence="2" type="primary">44-65</name>
</gene>
<organism evidence="2 3">
    <name type="scientific">Alphaspiravirus yamagawaense</name>
    <dbReference type="NCBI Taxonomy" id="1157339"/>
    <lineage>
        <taxon>Viruses</taxon>
        <taxon>Viruses incertae sedis</taxon>
        <taxon>Spiraviridae</taxon>
        <taxon>Alphaspiravirus</taxon>
    </lineage>
</organism>
<dbReference type="Proteomes" id="UP000003929">
    <property type="component" value="Segment"/>
</dbReference>
<keyword evidence="1" id="KW-0472">Membrane</keyword>
<keyword evidence="3" id="KW-1185">Reference proteome</keyword>
<accession>J7Q7K2</accession>
<dbReference type="RefSeq" id="YP_009666089.1">
    <property type="nucleotide sequence ID" value="NC_043427.1"/>
</dbReference>
<dbReference type="EMBL" id="HE681887">
    <property type="protein sequence ID" value="CCG27857.1"/>
    <property type="molecule type" value="Genomic_DNA"/>
</dbReference>
<dbReference type="SMR" id="J7Q7K2"/>
<proteinExistence type="predicted"/>
<reference evidence="2 3" key="1">
    <citation type="journal article" date="2012" name="Proc. Natl. Acad. Sci. U.S.A.">
        <title>Archaeal virus with exceptional virion architecture and the largest single-stranded DNA genome.</title>
        <authorList>
            <person name="Mochizuki T."/>
            <person name="Krupovic M."/>
            <person name="Pehau-Arnaudet G."/>
            <person name="Sako Y."/>
            <person name="Forterre P."/>
            <person name="Prangishvili D."/>
        </authorList>
    </citation>
    <scope>NUCLEOTIDE SEQUENCE [LARGE SCALE GENOMIC DNA]</scope>
</reference>
<sequence>MVARVMVRVMASPLDLSSIFGQLVPIFVFIMIFVLLITLFKTLFRTISGASARRFPSILARIRGR</sequence>
<dbReference type="KEGG" id="vg:40526273"/>
<keyword evidence="1" id="KW-1133">Transmembrane helix</keyword>
<evidence type="ECO:0000313" key="3">
    <source>
        <dbReference type="Proteomes" id="UP000003929"/>
    </source>
</evidence>
<feature type="transmembrane region" description="Helical" evidence="1">
    <location>
        <begin position="20"/>
        <end position="44"/>
    </location>
</feature>
<keyword evidence="1" id="KW-0812">Transmembrane</keyword>
<protein>
    <submittedName>
        <fullName evidence="2">Uncharacterized protein</fullName>
    </submittedName>
</protein>
<evidence type="ECO:0000256" key="1">
    <source>
        <dbReference type="SAM" id="Phobius"/>
    </source>
</evidence>